<dbReference type="Pfam" id="PF00293">
    <property type="entry name" value="NUDIX"/>
    <property type="match status" value="1"/>
</dbReference>
<dbReference type="CDD" id="cd04662">
    <property type="entry name" value="NUDIX_Hydrolase"/>
    <property type="match status" value="1"/>
</dbReference>
<proteinExistence type="predicted"/>
<evidence type="ECO:0000313" key="3">
    <source>
        <dbReference type="EMBL" id="SMC61880.1"/>
    </source>
</evidence>
<keyword evidence="4" id="KW-1185">Reference proteome</keyword>
<dbReference type="AlphaFoldDB" id="A0A1W2AMX1"/>
<dbReference type="PANTHER" id="PTHR21340:SF7">
    <property type="entry name" value="NUDIX HYDROLASE DOMAIN-CONTAINING PROTEIN"/>
    <property type="match status" value="1"/>
</dbReference>
<accession>A0A1W2AMX1</accession>
<dbReference type="RefSeq" id="WP_084287302.1">
    <property type="nucleotide sequence ID" value="NZ_FWYB01000001.1"/>
</dbReference>
<feature type="domain" description="Nudix hydrolase" evidence="2">
    <location>
        <begin position="1"/>
        <end position="149"/>
    </location>
</feature>
<dbReference type="GO" id="GO:0006167">
    <property type="term" value="P:AMP biosynthetic process"/>
    <property type="evidence" value="ECO:0007669"/>
    <property type="project" value="TreeGrafter"/>
</dbReference>
<organism evidence="3 4">
    <name type="scientific">Pedobacter nyackensis</name>
    <dbReference type="NCBI Taxonomy" id="475255"/>
    <lineage>
        <taxon>Bacteria</taxon>
        <taxon>Pseudomonadati</taxon>
        <taxon>Bacteroidota</taxon>
        <taxon>Sphingobacteriia</taxon>
        <taxon>Sphingobacteriales</taxon>
        <taxon>Sphingobacteriaceae</taxon>
        <taxon>Pedobacter</taxon>
    </lineage>
</organism>
<keyword evidence="1 3" id="KW-0378">Hydrolase</keyword>
<dbReference type="Proteomes" id="UP000192678">
    <property type="component" value="Unassembled WGS sequence"/>
</dbReference>
<sequence length="153" mass="17134">MAKESAGILLYRIKNTAPEVLLVHPGGPFFRNKDRGWWTVPKGELLPGELALETALREFKEETGYLPAGDFIVLSAVVQKGGKIVHAWAVRGDLDETAITCNTFTLEWPPKSGKRIEFPEIDKAGWFSLSEAKEFINKRQQSFLEELGDILGF</sequence>
<protein>
    <submittedName>
        <fullName evidence="3">Predicted NTP pyrophosphohydrolase, NUDIX family</fullName>
    </submittedName>
</protein>
<name>A0A1W2AMX1_9SPHI</name>
<dbReference type="OrthoDB" id="954553at2"/>
<dbReference type="InterPro" id="IPR000086">
    <property type="entry name" value="NUDIX_hydrolase_dom"/>
</dbReference>
<evidence type="ECO:0000313" key="4">
    <source>
        <dbReference type="Proteomes" id="UP000192678"/>
    </source>
</evidence>
<gene>
    <name evidence="3" type="ORF">SAMN04488101_101755</name>
</gene>
<dbReference type="SUPFAM" id="SSF55811">
    <property type="entry name" value="Nudix"/>
    <property type="match status" value="1"/>
</dbReference>
<dbReference type="STRING" id="475255.SAMN04488101_101755"/>
<dbReference type="PROSITE" id="PS51462">
    <property type="entry name" value="NUDIX"/>
    <property type="match status" value="1"/>
</dbReference>
<reference evidence="3 4" key="1">
    <citation type="submission" date="2017-04" db="EMBL/GenBank/DDBJ databases">
        <authorList>
            <person name="Afonso C.L."/>
            <person name="Miller P.J."/>
            <person name="Scott M.A."/>
            <person name="Spackman E."/>
            <person name="Goraichik I."/>
            <person name="Dimitrov K.M."/>
            <person name="Suarez D.L."/>
            <person name="Swayne D.E."/>
        </authorList>
    </citation>
    <scope>NUCLEOTIDE SEQUENCE [LARGE SCALE GENOMIC DNA]</scope>
    <source>
        <strain evidence="3 4">DSM 19625</strain>
    </source>
</reference>
<dbReference type="PANTHER" id="PTHR21340">
    <property type="entry name" value="DIADENOSINE 5,5-P1,P4-TETRAPHOSPHATE PYROPHOSPHOHYDROLASE MUTT"/>
    <property type="match status" value="1"/>
</dbReference>
<evidence type="ECO:0000259" key="2">
    <source>
        <dbReference type="PROSITE" id="PS51462"/>
    </source>
</evidence>
<dbReference type="InterPro" id="IPR020084">
    <property type="entry name" value="NUDIX_hydrolase_CS"/>
</dbReference>
<evidence type="ECO:0000256" key="1">
    <source>
        <dbReference type="ARBA" id="ARBA00022801"/>
    </source>
</evidence>
<dbReference type="PROSITE" id="PS00893">
    <property type="entry name" value="NUDIX_BOX"/>
    <property type="match status" value="1"/>
</dbReference>
<dbReference type="InterPro" id="IPR015797">
    <property type="entry name" value="NUDIX_hydrolase-like_dom_sf"/>
</dbReference>
<dbReference type="Gene3D" id="3.90.79.10">
    <property type="entry name" value="Nucleoside Triphosphate Pyrophosphohydrolase"/>
    <property type="match status" value="1"/>
</dbReference>
<dbReference type="InterPro" id="IPR051325">
    <property type="entry name" value="Nudix_hydrolase_domain"/>
</dbReference>
<dbReference type="GO" id="GO:0006754">
    <property type="term" value="P:ATP biosynthetic process"/>
    <property type="evidence" value="ECO:0007669"/>
    <property type="project" value="TreeGrafter"/>
</dbReference>
<dbReference type="GO" id="GO:0004081">
    <property type="term" value="F:bis(5'-nucleosyl)-tetraphosphatase (asymmetrical) activity"/>
    <property type="evidence" value="ECO:0007669"/>
    <property type="project" value="TreeGrafter"/>
</dbReference>
<dbReference type="EMBL" id="FWYB01000001">
    <property type="protein sequence ID" value="SMC61880.1"/>
    <property type="molecule type" value="Genomic_DNA"/>
</dbReference>